<feature type="non-terminal residue" evidence="6">
    <location>
        <position position="435"/>
    </location>
</feature>
<dbReference type="GO" id="GO:0009102">
    <property type="term" value="P:biotin biosynthetic process"/>
    <property type="evidence" value="ECO:0007669"/>
    <property type="project" value="UniProtKB-UniPathway"/>
</dbReference>
<proteinExistence type="inferred from homology"/>
<evidence type="ECO:0000256" key="5">
    <source>
        <dbReference type="RuleBase" id="RU003560"/>
    </source>
</evidence>
<evidence type="ECO:0000256" key="1">
    <source>
        <dbReference type="ARBA" id="ARBA00008954"/>
    </source>
</evidence>
<dbReference type="GO" id="GO:0004141">
    <property type="term" value="F:dethiobiotin synthase activity"/>
    <property type="evidence" value="ECO:0007669"/>
    <property type="project" value="InterPro"/>
</dbReference>
<dbReference type="InterPro" id="IPR049704">
    <property type="entry name" value="Aminotrans_3_PPA_site"/>
</dbReference>
<dbReference type="InterPro" id="IPR015422">
    <property type="entry name" value="PyrdxlP-dep_Trfase_small"/>
</dbReference>
<evidence type="ECO:0008006" key="8">
    <source>
        <dbReference type="Google" id="ProtNLM"/>
    </source>
</evidence>
<dbReference type="AlphaFoldDB" id="A0A7R9AIB5"/>
<dbReference type="GO" id="GO:0005524">
    <property type="term" value="F:ATP binding"/>
    <property type="evidence" value="ECO:0007669"/>
    <property type="project" value="InterPro"/>
</dbReference>
<dbReference type="CDD" id="cd03109">
    <property type="entry name" value="DTBS"/>
    <property type="match status" value="1"/>
</dbReference>
<dbReference type="GO" id="GO:0030170">
    <property type="term" value="F:pyridoxal phosphate binding"/>
    <property type="evidence" value="ECO:0007669"/>
    <property type="project" value="InterPro"/>
</dbReference>
<dbReference type="OrthoDB" id="10261433at2759"/>
<dbReference type="InterPro" id="IPR027417">
    <property type="entry name" value="P-loop_NTPase"/>
</dbReference>
<feature type="non-terminal residue" evidence="6">
    <location>
        <position position="1"/>
    </location>
</feature>
<organism evidence="6">
    <name type="scientific">Darwinula stevensoni</name>
    <dbReference type="NCBI Taxonomy" id="69355"/>
    <lineage>
        <taxon>Eukaryota</taxon>
        <taxon>Metazoa</taxon>
        <taxon>Ecdysozoa</taxon>
        <taxon>Arthropoda</taxon>
        <taxon>Crustacea</taxon>
        <taxon>Oligostraca</taxon>
        <taxon>Ostracoda</taxon>
        <taxon>Podocopa</taxon>
        <taxon>Podocopida</taxon>
        <taxon>Darwinulocopina</taxon>
        <taxon>Darwinuloidea</taxon>
        <taxon>Darwinulidae</taxon>
        <taxon>Darwinula</taxon>
    </lineage>
</organism>
<evidence type="ECO:0000313" key="6">
    <source>
        <dbReference type="EMBL" id="CAD7254453.1"/>
    </source>
</evidence>
<accession>A0A7R9AIB5</accession>
<dbReference type="Gene3D" id="3.40.50.300">
    <property type="entry name" value="P-loop containing nucleotide triphosphate hydrolases"/>
    <property type="match status" value="1"/>
</dbReference>
<dbReference type="PANTHER" id="PTHR42684">
    <property type="entry name" value="ADENOSYLMETHIONINE-8-AMINO-7-OXONONANOATE AMINOTRANSFERASE"/>
    <property type="match status" value="1"/>
</dbReference>
<dbReference type="SUPFAM" id="SSF52540">
    <property type="entry name" value="P-loop containing nucleoside triphosphate hydrolases"/>
    <property type="match status" value="1"/>
</dbReference>
<dbReference type="InterPro" id="IPR015421">
    <property type="entry name" value="PyrdxlP-dep_Trfase_major"/>
</dbReference>
<keyword evidence="4 5" id="KW-0663">Pyridoxal phosphate</keyword>
<protein>
    <recommendedName>
        <fullName evidence="8">Diaminopelargonic acid synthase</fullName>
    </recommendedName>
</protein>
<dbReference type="InterPro" id="IPR005814">
    <property type="entry name" value="Aminotrans_3"/>
</dbReference>
<evidence type="ECO:0000256" key="3">
    <source>
        <dbReference type="ARBA" id="ARBA00022679"/>
    </source>
</evidence>
<evidence type="ECO:0000256" key="2">
    <source>
        <dbReference type="ARBA" id="ARBA00022576"/>
    </source>
</evidence>
<reference evidence="6" key="1">
    <citation type="submission" date="2020-11" db="EMBL/GenBank/DDBJ databases">
        <authorList>
            <person name="Tran Van P."/>
        </authorList>
    </citation>
    <scope>NUCLEOTIDE SEQUENCE</scope>
</reference>
<dbReference type="Gene3D" id="3.90.1150.10">
    <property type="entry name" value="Aspartate Aminotransferase, domain 1"/>
    <property type="match status" value="1"/>
</dbReference>
<dbReference type="EMBL" id="CAJPEV010009745">
    <property type="protein sequence ID" value="CAG0905792.1"/>
    <property type="molecule type" value="Genomic_DNA"/>
</dbReference>
<keyword evidence="7" id="KW-1185">Reference proteome</keyword>
<evidence type="ECO:0000313" key="7">
    <source>
        <dbReference type="Proteomes" id="UP000677054"/>
    </source>
</evidence>
<dbReference type="EMBL" id="LR909263">
    <property type="protein sequence ID" value="CAD7254453.1"/>
    <property type="molecule type" value="Genomic_DNA"/>
</dbReference>
<dbReference type="SUPFAM" id="SSF53383">
    <property type="entry name" value="PLP-dependent transferases"/>
    <property type="match status" value="1"/>
</dbReference>
<dbReference type="UniPathway" id="UPA00078"/>
<sequence>FVEQYFIENHHHIAALIVEPLIQCANQMFFYAPAYLQGLVALCRQYEIHVIADEIAVGMGRTGTLFACEQAGICPDLMCLSKGISGGTLPLSLVLSRDEIYHAFLGEEPKQAFLHSHSYSGNALACRAAVKTLSLLLDEGVLESVSSKGNKIKMLISNALSGRAVKNLRQLGMIIAFDVINAPPDFAQRFFQIALTHQVMIRPIGDTVYIMPSYLITDCEIEILIDGIVKTLQEIGTDTEIGKTWVSASLLYALKQAGVDCIGMKPVASGAQKISGQWVNEDSSLHLWACRLRNAPIDLINPYIFEEAIAPHIAAEHQGVKIRKSVILNAYVYLKKSYPRYCVVVEGAGGILVPLSAKWNMAKLAQKMELPIVLVVGIRLGAINHALLSYELILQKNLPWAGWVANVVDANLSAHRSLLESHLAFLQAKMGKPLA</sequence>
<dbReference type="HAMAP" id="MF_00336">
    <property type="entry name" value="BioD"/>
    <property type="match status" value="1"/>
</dbReference>
<dbReference type="InterPro" id="IPR004472">
    <property type="entry name" value="DTB_synth_BioD"/>
</dbReference>
<evidence type="ECO:0000256" key="4">
    <source>
        <dbReference type="ARBA" id="ARBA00022898"/>
    </source>
</evidence>
<dbReference type="PANTHER" id="PTHR42684:SF17">
    <property type="entry name" value="ADENOSYLMETHIONINE-8-AMINO-7-OXONONANOATE AMINOTRANSFERASE"/>
    <property type="match status" value="1"/>
</dbReference>
<dbReference type="Pfam" id="PF00202">
    <property type="entry name" value="Aminotran_3"/>
    <property type="match status" value="1"/>
</dbReference>
<dbReference type="Gene3D" id="3.40.640.10">
    <property type="entry name" value="Type I PLP-dependent aspartate aminotransferase-like (Major domain)"/>
    <property type="match status" value="1"/>
</dbReference>
<dbReference type="PROSITE" id="PS00600">
    <property type="entry name" value="AA_TRANSFER_CLASS_3"/>
    <property type="match status" value="1"/>
</dbReference>
<dbReference type="NCBIfam" id="TIGR00347">
    <property type="entry name" value="bioD"/>
    <property type="match status" value="1"/>
</dbReference>
<dbReference type="InterPro" id="IPR015424">
    <property type="entry name" value="PyrdxlP-dep_Trfase"/>
</dbReference>
<dbReference type="Pfam" id="PF13500">
    <property type="entry name" value="AAA_26"/>
    <property type="match status" value="1"/>
</dbReference>
<gene>
    <name evidence="6" type="ORF">DSTB1V02_LOCUS14199</name>
</gene>
<dbReference type="GO" id="GO:0000287">
    <property type="term" value="F:magnesium ion binding"/>
    <property type="evidence" value="ECO:0007669"/>
    <property type="project" value="InterPro"/>
</dbReference>
<keyword evidence="2" id="KW-0032">Aminotransferase</keyword>
<comment type="similarity">
    <text evidence="1 5">Belongs to the class-III pyridoxal-phosphate-dependent aminotransferase family.</text>
</comment>
<dbReference type="Proteomes" id="UP000677054">
    <property type="component" value="Unassembled WGS sequence"/>
</dbReference>
<keyword evidence="3" id="KW-0808">Transferase</keyword>
<name>A0A7R9AIB5_9CRUS</name>
<dbReference type="GO" id="GO:0004015">
    <property type="term" value="F:adenosylmethionine-8-amino-7-oxononanoate transaminase activity"/>
    <property type="evidence" value="ECO:0007669"/>
    <property type="project" value="TreeGrafter"/>
</dbReference>